<evidence type="ECO:0000313" key="1">
    <source>
        <dbReference type="EMBL" id="BAF86851.1"/>
    </source>
</evidence>
<keyword evidence="2" id="KW-1185">Reference proteome</keyword>
<dbReference type="EMBL" id="AP009384">
    <property type="protein sequence ID" value="BAF86851.1"/>
    <property type="molecule type" value="Genomic_DNA"/>
</dbReference>
<accession>A8HTM6</accession>
<dbReference type="STRING" id="438753.AZC_0853"/>
<dbReference type="SUPFAM" id="SSF88874">
    <property type="entry name" value="Receptor-binding domain of short tail fibre protein gp12"/>
    <property type="match status" value="1"/>
</dbReference>
<evidence type="ECO:0000313" key="2">
    <source>
        <dbReference type="Proteomes" id="UP000000270"/>
    </source>
</evidence>
<reference evidence="1 2" key="1">
    <citation type="journal article" date="2007" name="Appl. Environ. Microbiol.">
        <title>Rhizobial factors required for stem nodule maturation and maintenance in Sesbania rostrata-Azorhizobium caulinodans ORS571 symbiosis.</title>
        <authorList>
            <person name="Suzuki S."/>
            <person name="Aono T."/>
            <person name="Lee KB."/>
            <person name="Suzuki T."/>
            <person name="Liu CT."/>
            <person name="Miwa H."/>
            <person name="Wakao S."/>
            <person name="Iki T."/>
            <person name="Oyaizu H."/>
        </authorList>
    </citation>
    <scope>NUCLEOTIDE SEQUENCE [LARGE SCALE GENOMIC DNA]</scope>
    <source>
        <strain evidence="2">ATCC 43989 / DSM 5975 / JCM 20966 / LMG 6465 / NBRC 14845 / NCIMB 13405 / ORS 571</strain>
    </source>
</reference>
<reference evidence="1 2" key="5">
    <citation type="journal article" date="2010" name="Appl. Environ. Microbiol.">
        <title>phrR-like gene praR of Azorhizobium caulinodans ORS571 is essential for symbiosis with Sesbania rostrata and is involved in expression of reb genes.</title>
        <authorList>
            <person name="Akiba N."/>
            <person name="Aono T."/>
            <person name="Toyazaki H."/>
            <person name="Sato S."/>
            <person name="Oyaizu H."/>
        </authorList>
    </citation>
    <scope>NUCLEOTIDE SEQUENCE [LARGE SCALE GENOMIC DNA]</scope>
    <source>
        <strain evidence="2">ATCC 43989 / DSM 5975 / JCM 20966 / LMG 6465 / NBRC 14845 / NCIMB 13405 / ORS 571</strain>
    </source>
</reference>
<name>A8HTM6_AZOC5</name>
<dbReference type="HOGENOM" id="CLU_791427_0_0_5"/>
<protein>
    <submittedName>
        <fullName evidence="1">Microcystin-dependent protein</fullName>
    </submittedName>
</protein>
<reference evidence="1 2" key="6">
    <citation type="journal article" date="2011" name="Appl. Environ. Microbiol.">
        <title>Involvement of the azorhizobial chromosome partition gene (parA) in the onset of bacteroid differentiation during Sesbania rostrata stem nodule development.</title>
        <authorList>
            <person name="Liu CT."/>
            <person name="Lee KB."/>
            <person name="Wang YS."/>
            <person name="Peng MH."/>
            <person name="Lee KT."/>
            <person name="Suzuki S."/>
            <person name="Suzuki T."/>
            <person name="Oyaizu H."/>
        </authorList>
    </citation>
    <scope>NUCLEOTIDE SEQUENCE [LARGE SCALE GENOMIC DNA]</scope>
    <source>
        <strain evidence="2">ATCC 43989 / DSM 5975 / JCM 20966 / LMG 6465 / NBRC 14845 / NCIMB 13405 / ORS 571</strain>
    </source>
</reference>
<reference evidence="2" key="2">
    <citation type="submission" date="2007-04" db="EMBL/GenBank/DDBJ databases">
        <title>Complete genome sequence of the nitrogen-fixing bacterium Azorhizobium caulinodans ORS571.</title>
        <authorList>
            <person name="Lee K.B."/>
            <person name="Backer P.D."/>
            <person name="Aono T."/>
            <person name="Liu C.T."/>
            <person name="Suzuki S."/>
            <person name="Suzuki T."/>
            <person name="Kaneko T."/>
            <person name="Yamada M."/>
            <person name="Tabata S."/>
            <person name="Kupfer D.M."/>
            <person name="Najar F.Z."/>
            <person name="Wiley G.B."/>
            <person name="Roe B."/>
            <person name="Binnewies T."/>
            <person name="Ussery D."/>
            <person name="Vereecke D."/>
            <person name="Gevers D."/>
            <person name="Holsters M."/>
            <person name="Oyaizu H."/>
        </authorList>
    </citation>
    <scope>NUCLEOTIDE SEQUENCE [LARGE SCALE GENOMIC DNA]</scope>
    <source>
        <strain evidence="2">ATCC 43989 / DSM 5975 / JCM 20966 / LMG 6465 / NBRC 14845 / NCIMB 13405 / ORS 571</strain>
    </source>
</reference>
<reference evidence="1 2" key="3">
    <citation type="journal article" date="2008" name="BMC Genomics">
        <title>The genome of the versatile nitrogen fixer Azorhizobium caulinodans ORS571.</title>
        <authorList>
            <person name="Lee KB."/>
            <person name="Backer P.D."/>
            <person name="Aono T."/>
            <person name="Liu CT."/>
            <person name="Suzuki S."/>
            <person name="Suzuki T."/>
            <person name="Kaneko T."/>
            <person name="Yamada M."/>
            <person name="Tabata S."/>
            <person name="Kupfer D.M."/>
            <person name="Najar F.Z."/>
            <person name="Wiley G.B."/>
            <person name="Roe B."/>
            <person name="Binnewies T.T."/>
            <person name="Ussery D.W."/>
            <person name="D'Haeze W."/>
            <person name="Herder J.D."/>
            <person name="Gevers D."/>
            <person name="Vereecke D."/>
            <person name="Holsters M."/>
            <person name="Oyaizu H."/>
        </authorList>
    </citation>
    <scope>NUCLEOTIDE SEQUENCE [LARGE SCALE GENOMIC DNA]</scope>
    <source>
        <strain evidence="2">ATCC 43989 / DSM 5975 / JCM 20966 / LMG 6465 / NBRC 14845 / NCIMB 13405 / ORS 571</strain>
    </source>
</reference>
<dbReference type="Proteomes" id="UP000000270">
    <property type="component" value="Chromosome"/>
</dbReference>
<dbReference type="RefSeq" id="WP_012169384.1">
    <property type="nucleotide sequence ID" value="NC_009937.1"/>
</dbReference>
<proteinExistence type="predicted"/>
<dbReference type="AlphaFoldDB" id="A8HTM6"/>
<dbReference type="eggNOG" id="COG4675">
    <property type="taxonomic scope" value="Bacteria"/>
</dbReference>
<organism evidence="1 2">
    <name type="scientific">Azorhizobium caulinodans (strain ATCC 43989 / DSM 5975 / JCM 20966 / LMG 6465 / NBRC 14845 / NCIMB 13405 / ORS 571)</name>
    <dbReference type="NCBI Taxonomy" id="438753"/>
    <lineage>
        <taxon>Bacteria</taxon>
        <taxon>Pseudomonadati</taxon>
        <taxon>Pseudomonadota</taxon>
        <taxon>Alphaproteobacteria</taxon>
        <taxon>Hyphomicrobiales</taxon>
        <taxon>Xanthobacteraceae</taxon>
        <taxon>Azorhizobium</taxon>
    </lineage>
</organism>
<gene>
    <name evidence="1" type="ordered locus">AZC_0853</name>
</gene>
<dbReference type="KEGG" id="azc:AZC_0853"/>
<reference evidence="1 2" key="4">
    <citation type="journal article" date="2009" name="Appl. Environ. Microbiol.">
        <title>Comparative genome-wide transcriptional profiling of Azorhizobium caulinodans ORS571 grown under free-living and symbiotic conditions.</title>
        <authorList>
            <person name="Tsukada S."/>
            <person name="Aono T."/>
            <person name="Akiba N."/>
            <person name="Lee KB."/>
            <person name="Liu CT."/>
            <person name="Toyazaki H."/>
            <person name="Oyaizu H."/>
        </authorList>
    </citation>
    <scope>NUCLEOTIDE SEQUENCE [LARGE SCALE GENOMIC DNA]</scope>
    <source>
        <strain evidence="2">ATCC 43989 / DSM 5975 / JCM 20966 / LMG 6465 / NBRC 14845 / NCIMB 13405 / ORS 571</strain>
    </source>
</reference>
<sequence>MGFWKWSKTPAANAAIDPPINWAEGQLASTVNDSARAMMAALAAYRDDNGGALAATVATADGNGHATAYAVTTNQGLTSGSVPNGFTLTVSAAATNAAAATLTVDGQAGPIMADGFSVPFGALRKGSRFSVSWDDPWWRLVHPLGAVVGDEKVVFSPSAPSGWLAANGLYIGPTGSVADGFAGPEAFDLFVYLWPRTVLTVTGGRGASALADWTANKALALPDMRGAVWVGRDSMGSFDTGRLISGAFPSGRDTVGTSGGAAQITLGIGQIPAHKHNVSLSAAPDHTHSYTRPQAGAGTVLATGTNAGGTADVTGPAGGHTHPVTEDTVGGGGAHDNIQYSSIRTFCIKL</sequence>